<comment type="caution">
    <text evidence="1">The sequence shown here is derived from an EMBL/GenBank/DDBJ whole genome shotgun (WGS) entry which is preliminary data.</text>
</comment>
<evidence type="ECO:0000313" key="1">
    <source>
        <dbReference type="EMBL" id="CAK9047376.1"/>
    </source>
</evidence>
<protein>
    <submittedName>
        <fullName evidence="1">Uncharacterized protein</fullName>
    </submittedName>
</protein>
<sequence length="136" mass="15047">MMTTMVIGGSMVTPSAVETLQKQDGKVLSVKKQMHFFDGARAHEVRSRWFYPKNGFVNRRAELPERRVSLAQADLSTCPVSQATGLRWGVEGWISMGHTWDCQSGLPRNGQGWWFEGSGSWVSKAGRCRAIGDAAS</sequence>
<reference evidence="1 2" key="1">
    <citation type="submission" date="2024-02" db="EMBL/GenBank/DDBJ databases">
        <authorList>
            <person name="Chen Y."/>
            <person name="Shah S."/>
            <person name="Dougan E. K."/>
            <person name="Thang M."/>
            <person name="Chan C."/>
        </authorList>
    </citation>
    <scope>NUCLEOTIDE SEQUENCE [LARGE SCALE GENOMIC DNA]</scope>
</reference>
<keyword evidence="2" id="KW-1185">Reference proteome</keyword>
<dbReference type="EMBL" id="CAXAMM010020147">
    <property type="protein sequence ID" value="CAK9047376.1"/>
    <property type="molecule type" value="Genomic_DNA"/>
</dbReference>
<name>A0ABP0M8J4_9DINO</name>
<proteinExistence type="predicted"/>
<accession>A0ABP0M8J4</accession>
<organism evidence="1 2">
    <name type="scientific">Durusdinium trenchii</name>
    <dbReference type="NCBI Taxonomy" id="1381693"/>
    <lineage>
        <taxon>Eukaryota</taxon>
        <taxon>Sar</taxon>
        <taxon>Alveolata</taxon>
        <taxon>Dinophyceae</taxon>
        <taxon>Suessiales</taxon>
        <taxon>Symbiodiniaceae</taxon>
        <taxon>Durusdinium</taxon>
    </lineage>
</organism>
<evidence type="ECO:0000313" key="2">
    <source>
        <dbReference type="Proteomes" id="UP001642464"/>
    </source>
</evidence>
<dbReference type="Proteomes" id="UP001642464">
    <property type="component" value="Unassembled WGS sequence"/>
</dbReference>
<gene>
    <name evidence="1" type="ORF">SCF082_LOCUS26550</name>
</gene>